<evidence type="ECO:0000313" key="3">
    <source>
        <dbReference type="EMBL" id="ALL12282.1"/>
    </source>
</evidence>
<dbReference type="KEGG" id="chq:AQ619_02280"/>
<reference evidence="3 4" key="1">
    <citation type="submission" date="2015-10" db="EMBL/GenBank/DDBJ databases">
        <title>Conservation of the essential genome among Caulobacter and Brevundimonas species.</title>
        <authorList>
            <person name="Scott D."/>
            <person name="Ely B."/>
        </authorList>
    </citation>
    <scope>NUCLEOTIDE SEQUENCE [LARGE SCALE GENOMIC DNA]</scope>
    <source>
        <strain evidence="3 4">CB4</strain>
    </source>
</reference>
<feature type="transmembrane region" description="Helical" evidence="1">
    <location>
        <begin position="155"/>
        <end position="173"/>
    </location>
</feature>
<dbReference type="GO" id="GO:0016747">
    <property type="term" value="F:acyltransferase activity, transferring groups other than amino-acyl groups"/>
    <property type="evidence" value="ECO:0007669"/>
    <property type="project" value="InterPro"/>
</dbReference>
<dbReference type="Proteomes" id="UP000056905">
    <property type="component" value="Chromosome"/>
</dbReference>
<feature type="transmembrane region" description="Helical" evidence="1">
    <location>
        <begin position="185"/>
        <end position="203"/>
    </location>
</feature>
<proteinExistence type="predicted"/>
<protein>
    <recommendedName>
        <fullName evidence="2">Acyltransferase 3 domain-containing protein</fullName>
    </recommendedName>
</protein>
<feature type="transmembrane region" description="Helical" evidence="1">
    <location>
        <begin position="132"/>
        <end position="150"/>
    </location>
</feature>
<feature type="transmembrane region" description="Helical" evidence="1">
    <location>
        <begin position="215"/>
        <end position="233"/>
    </location>
</feature>
<keyword evidence="1" id="KW-1133">Transmembrane helix</keyword>
<dbReference type="InterPro" id="IPR050879">
    <property type="entry name" value="Acyltransferase_3"/>
</dbReference>
<feature type="domain" description="Acyltransferase 3" evidence="2">
    <location>
        <begin position="9"/>
        <end position="322"/>
    </location>
</feature>
<feature type="transmembrane region" description="Helical" evidence="1">
    <location>
        <begin position="272"/>
        <end position="299"/>
    </location>
</feature>
<dbReference type="EMBL" id="CP013002">
    <property type="protein sequence ID" value="ALL12282.1"/>
    <property type="molecule type" value="Genomic_DNA"/>
</dbReference>
<dbReference type="Pfam" id="PF01757">
    <property type="entry name" value="Acyl_transf_3"/>
    <property type="match status" value="1"/>
</dbReference>
<accession>A0A0N7JH34</accession>
<feature type="transmembrane region" description="Helical" evidence="1">
    <location>
        <begin position="79"/>
        <end position="112"/>
    </location>
</feature>
<feature type="transmembrane region" description="Helical" evidence="1">
    <location>
        <begin position="305"/>
        <end position="326"/>
    </location>
</feature>
<evidence type="ECO:0000313" key="4">
    <source>
        <dbReference type="Proteomes" id="UP000056905"/>
    </source>
</evidence>
<evidence type="ECO:0000256" key="1">
    <source>
        <dbReference type="SAM" id="Phobius"/>
    </source>
</evidence>
<dbReference type="AlphaFoldDB" id="A0A0N7JH34"/>
<keyword evidence="1" id="KW-0812">Transmembrane</keyword>
<dbReference type="OrthoDB" id="9796461at2"/>
<dbReference type="PANTHER" id="PTHR23028">
    <property type="entry name" value="ACETYLTRANSFERASE"/>
    <property type="match status" value="1"/>
</dbReference>
<keyword evidence="1" id="KW-0472">Membrane</keyword>
<name>A0A0N7JH34_9CAUL</name>
<feature type="transmembrane region" description="Helical" evidence="1">
    <location>
        <begin position="239"/>
        <end position="260"/>
    </location>
</feature>
<dbReference type="InterPro" id="IPR002656">
    <property type="entry name" value="Acyl_transf_3_dom"/>
</dbReference>
<dbReference type="RefSeq" id="WP_062143672.1">
    <property type="nucleotide sequence ID" value="NZ_CP013002.1"/>
</dbReference>
<dbReference type="PANTHER" id="PTHR23028:SF134">
    <property type="entry name" value="PUTATIVE (AFU_ORTHOLOGUE AFUA_4G08520)-RELATED"/>
    <property type="match status" value="1"/>
</dbReference>
<feature type="transmembrane region" description="Helical" evidence="1">
    <location>
        <begin position="39"/>
        <end position="58"/>
    </location>
</feature>
<gene>
    <name evidence="3" type="ORF">AQ619_02280</name>
</gene>
<keyword evidence="4" id="KW-1185">Reference proteome</keyword>
<dbReference type="STRING" id="69395.AQ619_02280"/>
<evidence type="ECO:0000259" key="2">
    <source>
        <dbReference type="Pfam" id="PF01757"/>
    </source>
</evidence>
<sequence length="353" mass="37543">MTTSRNRMPGLDALRGVAALLVLLFHTRGMVLPTSVLSHGYLAVDLFFVISGLVLARAHDDALRDGGGRKFMRRRLVRLYPMVLLGMAVGSALLLAFGMDLTTVGILIGLAVLFIPFTDATDVFPLNGPQWSLFWELAVNLLYAVVAPWLTFRRLVILTIVGGIAHVLLALQFGTGSLGPHTGDWFAGGPRVIFGFFAGVLLARRLESGRLRIPVLPIWVNLAVVCAILSAPVPEAGRAAFDLVAALVVFPLLVGSAARAEVGRGRSLLDGLAAISYALYALHIPILSAAAEIIARGVLPGVPGLLIGGVALVIALLAAIVAHRVFEPWAALRLRNLGRAQPRSTSLPSSQTR</sequence>
<organism evidence="3 4">
    <name type="scientific">Caulobacter henricii</name>
    <dbReference type="NCBI Taxonomy" id="69395"/>
    <lineage>
        <taxon>Bacteria</taxon>
        <taxon>Pseudomonadati</taxon>
        <taxon>Pseudomonadota</taxon>
        <taxon>Alphaproteobacteria</taxon>
        <taxon>Caulobacterales</taxon>
        <taxon>Caulobacteraceae</taxon>
        <taxon>Caulobacter</taxon>
    </lineage>
</organism>